<dbReference type="Proteomes" id="UP001595851">
    <property type="component" value="Unassembled WGS sequence"/>
</dbReference>
<organism evidence="2 3">
    <name type="scientific">Nonomuraea purpurea</name>
    <dbReference type="NCBI Taxonomy" id="1849276"/>
    <lineage>
        <taxon>Bacteria</taxon>
        <taxon>Bacillati</taxon>
        <taxon>Actinomycetota</taxon>
        <taxon>Actinomycetes</taxon>
        <taxon>Streptosporangiales</taxon>
        <taxon>Streptosporangiaceae</taxon>
        <taxon>Nonomuraea</taxon>
    </lineage>
</organism>
<evidence type="ECO:0000313" key="2">
    <source>
        <dbReference type="EMBL" id="MFC4011943.1"/>
    </source>
</evidence>
<proteinExistence type="predicted"/>
<dbReference type="EMBL" id="JBHSBI010000018">
    <property type="protein sequence ID" value="MFC4011943.1"/>
    <property type="molecule type" value="Genomic_DNA"/>
</dbReference>
<feature type="signal peptide" evidence="1">
    <location>
        <begin position="1"/>
        <end position="25"/>
    </location>
</feature>
<protein>
    <submittedName>
        <fullName evidence="2">Uncharacterized protein</fullName>
    </submittedName>
</protein>
<keyword evidence="3" id="KW-1185">Reference proteome</keyword>
<evidence type="ECO:0000256" key="1">
    <source>
        <dbReference type="SAM" id="SignalP"/>
    </source>
</evidence>
<accession>A0ABV8GD93</accession>
<evidence type="ECO:0000313" key="3">
    <source>
        <dbReference type="Proteomes" id="UP001595851"/>
    </source>
</evidence>
<name>A0ABV8GD93_9ACTN</name>
<gene>
    <name evidence="2" type="ORF">ACFOY2_32250</name>
</gene>
<keyword evidence="1" id="KW-0732">Signal</keyword>
<sequence>MRNWRIVLLPALLLATTASMPPAQADAASRKVLVDFRKEGGFAGLNDRVLVYGNGCVRLSRRTGPAVDKCLTAKENRTLRTYLKKLRIGGSEPRPQGADFIKYTLAYDQRRASRYTLPDGWQPVVRHLEKIMEKYWAPD</sequence>
<reference evidence="3" key="1">
    <citation type="journal article" date="2019" name="Int. J. Syst. Evol. Microbiol.">
        <title>The Global Catalogue of Microorganisms (GCM) 10K type strain sequencing project: providing services to taxonomists for standard genome sequencing and annotation.</title>
        <authorList>
            <consortium name="The Broad Institute Genomics Platform"/>
            <consortium name="The Broad Institute Genome Sequencing Center for Infectious Disease"/>
            <person name="Wu L."/>
            <person name="Ma J."/>
        </authorList>
    </citation>
    <scope>NUCLEOTIDE SEQUENCE [LARGE SCALE GENOMIC DNA]</scope>
    <source>
        <strain evidence="3">TBRC 1276</strain>
    </source>
</reference>
<feature type="chain" id="PRO_5045141289" evidence="1">
    <location>
        <begin position="26"/>
        <end position="139"/>
    </location>
</feature>
<dbReference type="RefSeq" id="WP_379531868.1">
    <property type="nucleotide sequence ID" value="NZ_JBHSBI010000018.1"/>
</dbReference>
<comment type="caution">
    <text evidence="2">The sequence shown here is derived from an EMBL/GenBank/DDBJ whole genome shotgun (WGS) entry which is preliminary data.</text>
</comment>